<evidence type="ECO:0000259" key="20">
    <source>
        <dbReference type="Pfam" id="PF00218"/>
    </source>
</evidence>
<evidence type="ECO:0000256" key="18">
    <source>
        <dbReference type="ARBA" id="ARBA00047683"/>
    </source>
</evidence>
<dbReference type="CDD" id="cd01743">
    <property type="entry name" value="GATase1_Anthranilate_Synthase"/>
    <property type="match status" value="1"/>
</dbReference>
<dbReference type="EC" id="5.3.1.24" evidence="9"/>
<evidence type="ECO:0000259" key="21">
    <source>
        <dbReference type="Pfam" id="PF00697"/>
    </source>
</evidence>
<dbReference type="HAMAP" id="MF_00135">
    <property type="entry name" value="PRAI"/>
    <property type="match status" value="1"/>
</dbReference>
<protein>
    <recommendedName>
        <fullName evidence="10">Multifunctional tryptophan biosynthesis protein</fullName>
        <ecNumber evidence="8">4.1.1.48</ecNumber>
        <ecNumber evidence="7">4.1.3.27</ecNumber>
        <ecNumber evidence="9">5.3.1.24</ecNumber>
    </recommendedName>
</protein>
<dbReference type="Pfam" id="PF00218">
    <property type="entry name" value="IGPS"/>
    <property type="match status" value="1"/>
</dbReference>
<dbReference type="PANTHER" id="PTHR43418">
    <property type="entry name" value="MULTIFUNCTIONAL TRYPTOPHAN BIOSYNTHESIS PROTEIN-RELATED"/>
    <property type="match status" value="1"/>
</dbReference>
<dbReference type="InterPro" id="IPR013798">
    <property type="entry name" value="Indole-3-glycerol_P_synth_dom"/>
</dbReference>
<comment type="pathway">
    <text evidence="4">Amino-acid biosynthesis; L-tryptophan biosynthesis; L-tryptophan from chorismate: step 3/5.</text>
</comment>
<dbReference type="RefSeq" id="XP_017994027.1">
    <property type="nucleotide sequence ID" value="XM_018138061.1"/>
</dbReference>
<dbReference type="Proteomes" id="UP000037751">
    <property type="component" value="Unassembled WGS sequence"/>
</dbReference>
<dbReference type="PROSITE" id="PS51273">
    <property type="entry name" value="GATASE_TYPE_1"/>
    <property type="match status" value="1"/>
</dbReference>
<evidence type="ECO:0000256" key="7">
    <source>
        <dbReference type="ARBA" id="ARBA00012266"/>
    </source>
</evidence>
<dbReference type="OrthoDB" id="524799at2759"/>
<comment type="catalytic activity">
    <reaction evidence="1">
        <text>N-(5-phospho-beta-D-ribosyl)anthranilate = 1-(2-carboxyphenylamino)-1-deoxy-D-ribulose 5-phosphate</text>
        <dbReference type="Rhea" id="RHEA:21540"/>
        <dbReference type="ChEBI" id="CHEBI:18277"/>
        <dbReference type="ChEBI" id="CHEBI:58613"/>
        <dbReference type="EC" id="5.3.1.24"/>
    </reaction>
</comment>
<dbReference type="InterPro" id="IPR050472">
    <property type="entry name" value="Anth_synth/Amidotransfase"/>
</dbReference>
<dbReference type="PRINTS" id="PR00096">
    <property type="entry name" value="GATASE"/>
</dbReference>
<feature type="domain" description="Glutamine amidotransferase" evidence="19">
    <location>
        <begin position="26"/>
        <end position="210"/>
    </location>
</feature>
<dbReference type="Pfam" id="PF00697">
    <property type="entry name" value="PRAI"/>
    <property type="match status" value="1"/>
</dbReference>
<evidence type="ECO:0000256" key="15">
    <source>
        <dbReference type="ARBA" id="ARBA00023235"/>
    </source>
</evidence>
<keyword evidence="23" id="KW-1185">Reference proteome</keyword>
<evidence type="ECO:0000256" key="9">
    <source>
        <dbReference type="ARBA" id="ARBA00012572"/>
    </source>
</evidence>
<feature type="domain" description="N-(5'phosphoribosyl) anthranilate isomerase (PRAI)" evidence="21">
    <location>
        <begin position="594"/>
        <end position="763"/>
    </location>
</feature>
<dbReference type="PRINTS" id="PR00097">
    <property type="entry name" value="ANTSNTHASEII"/>
</dbReference>
<evidence type="ECO:0000256" key="16">
    <source>
        <dbReference type="ARBA" id="ARBA00023239"/>
    </source>
</evidence>
<comment type="caution">
    <text evidence="22">The sequence shown here is derived from an EMBL/GenBank/DDBJ whole genome shotgun (WGS) entry which is preliminary data.</text>
</comment>
<evidence type="ECO:0000313" key="23">
    <source>
        <dbReference type="Proteomes" id="UP000037751"/>
    </source>
</evidence>
<dbReference type="CDD" id="cd00331">
    <property type="entry name" value="IGPS"/>
    <property type="match status" value="1"/>
</dbReference>
<dbReference type="STRING" id="77020.A0A0N0RSQ7"/>
<dbReference type="VEuPathDB" id="FungiDB:Malapachy_3595"/>
<dbReference type="InterPro" id="IPR017926">
    <property type="entry name" value="GATASE"/>
</dbReference>
<dbReference type="GO" id="GO:0004049">
    <property type="term" value="F:anthranilate synthase activity"/>
    <property type="evidence" value="ECO:0007669"/>
    <property type="project" value="UniProtKB-EC"/>
</dbReference>
<evidence type="ECO:0000256" key="14">
    <source>
        <dbReference type="ARBA" id="ARBA00023141"/>
    </source>
</evidence>
<dbReference type="InterPro" id="IPR001468">
    <property type="entry name" value="Indole-3-GlycerolPSynthase_CS"/>
</dbReference>
<organism evidence="22 23">
    <name type="scientific">Malassezia pachydermatis</name>
    <dbReference type="NCBI Taxonomy" id="77020"/>
    <lineage>
        <taxon>Eukaryota</taxon>
        <taxon>Fungi</taxon>
        <taxon>Dikarya</taxon>
        <taxon>Basidiomycota</taxon>
        <taxon>Ustilaginomycotina</taxon>
        <taxon>Malasseziomycetes</taxon>
        <taxon>Malasseziales</taxon>
        <taxon>Malasseziaceae</taxon>
        <taxon>Malassezia</taxon>
    </lineage>
</organism>
<comment type="pathway">
    <text evidence="5">Amino-acid biosynthesis; L-tryptophan biosynthesis; L-tryptophan from chorismate: step 4/5.</text>
</comment>
<sequence length="770" mass="82758">MSAFEEGTDGRICIPSPPRAGQGITVMIDNYDSFTFNVVQFLVECGANLVIFRNDQVTLEAIEALDPVNLVISPGPGHPTTDAGISLACIERFQGRIPILGICMGLQCTVVANGGKVGSAGEIFHGKTSMIQHDGRGLFAGLGTEPIVGTRYHSLAADIIAMPSCLEATSWTETHVLMGVRHKEYTVEAVQYHPESVMSEHGHEMMKNFLQWRGGTWKENPSALAAPAAAATARASTSSETILQRIYRQRKLDVAAAKAVPGRGMAELERSLALQIDPPQVSFPERLLYNTSPSAPGVMAEMKRASPSKGDIAPEAHAGEQALAYARGGANVISVLTEPTWFKGTLEDLAWARRAVERLPHRPAILRKDFIVDEYQIAEARLAGADTVLLIVAMLDDATLRRLYDYSMQLGMDPLVEVNNAAEMQRALALNPKVVGVNNRNLHNFHVDMGTTTRLAQAALERGVILVALSGIAGRADVEQYLAQGVQAILVGEAFMRAANKSAFMAELQGRTPPSPTALRPVVKVCGLRTPEAVDVAIDAGADLLGMILAPGTKRTVSLDEAHAMVSRVHARSSAVSASCLAPTPPLGETWFTWHARRLQEAAQRRPLAVGVFRDQPLDEIVTMTTALQLDVVQLHGRTEPLDWTRYLPGVFVVRVFHVAPGTKPDEAQRALREATRPGYHHVILLDTAAPTGHGGSGIAFEWEHAQALATSDEPLPFLLAGGLTPANVAEAIATSHAWGVDTSSGVETDGQKDPAKIRAYVEAARATLA</sequence>
<evidence type="ECO:0000256" key="13">
    <source>
        <dbReference type="ARBA" id="ARBA00022962"/>
    </source>
</evidence>
<evidence type="ECO:0000256" key="17">
    <source>
        <dbReference type="ARBA" id="ARBA00023268"/>
    </source>
</evidence>
<evidence type="ECO:0000256" key="3">
    <source>
        <dbReference type="ARBA" id="ARBA00003272"/>
    </source>
</evidence>
<dbReference type="Pfam" id="PF00117">
    <property type="entry name" value="GATase"/>
    <property type="match status" value="1"/>
</dbReference>
<dbReference type="EC" id="4.1.3.27" evidence="7"/>
<accession>A0A0N0RSQ7</accession>
<keyword evidence="17" id="KW-0511">Multifunctional enzyme</keyword>
<dbReference type="InterPro" id="IPR011060">
    <property type="entry name" value="RibuloseP-bd_barrel"/>
</dbReference>
<dbReference type="GO" id="GO:0004640">
    <property type="term" value="F:phosphoribosylanthranilate isomerase activity"/>
    <property type="evidence" value="ECO:0007669"/>
    <property type="project" value="UniProtKB-EC"/>
</dbReference>
<dbReference type="InterPro" id="IPR013785">
    <property type="entry name" value="Aldolase_TIM"/>
</dbReference>
<proteinExistence type="inferred from homology"/>
<dbReference type="GO" id="GO:0004425">
    <property type="term" value="F:indole-3-glycerol-phosphate synthase activity"/>
    <property type="evidence" value="ECO:0007669"/>
    <property type="project" value="UniProtKB-EC"/>
</dbReference>
<dbReference type="FunFam" id="3.40.50.880:FF:000031">
    <property type="entry name" value="Multifunctional tryptophan biosynthesis protein"/>
    <property type="match status" value="1"/>
</dbReference>
<dbReference type="AlphaFoldDB" id="A0A0N0RSQ7"/>
<dbReference type="EMBL" id="LGAV01000001">
    <property type="protein sequence ID" value="KOS16395.1"/>
    <property type="molecule type" value="Genomic_DNA"/>
</dbReference>
<comment type="function">
    <text evidence="3">Trifunctional enzyme bearing the Gln amidotransferase (GATase) domain of anthranilate synthase, indole-glycerolphosphate synthase, and phosphoribosylanthranilate isomerase activities.</text>
</comment>
<evidence type="ECO:0000256" key="2">
    <source>
        <dbReference type="ARBA" id="ARBA00001633"/>
    </source>
</evidence>
<dbReference type="FunFam" id="3.20.20.70:FF:000136">
    <property type="entry name" value="Multifunctional tryptophan biosynthesis protein"/>
    <property type="match status" value="1"/>
</dbReference>
<dbReference type="GO" id="GO:0000162">
    <property type="term" value="P:L-tryptophan biosynthetic process"/>
    <property type="evidence" value="ECO:0007669"/>
    <property type="project" value="UniProtKB-UniPathway"/>
</dbReference>
<evidence type="ECO:0000256" key="8">
    <source>
        <dbReference type="ARBA" id="ARBA00012362"/>
    </source>
</evidence>
<comment type="catalytic activity">
    <reaction evidence="18">
        <text>chorismate + L-glutamine = anthranilate + pyruvate + L-glutamate + H(+)</text>
        <dbReference type="Rhea" id="RHEA:21732"/>
        <dbReference type="ChEBI" id="CHEBI:15361"/>
        <dbReference type="ChEBI" id="CHEBI:15378"/>
        <dbReference type="ChEBI" id="CHEBI:16567"/>
        <dbReference type="ChEBI" id="CHEBI:29748"/>
        <dbReference type="ChEBI" id="CHEBI:29985"/>
        <dbReference type="ChEBI" id="CHEBI:58359"/>
        <dbReference type="EC" id="4.1.3.27"/>
    </reaction>
</comment>
<evidence type="ECO:0000256" key="4">
    <source>
        <dbReference type="ARBA" id="ARBA00004664"/>
    </source>
</evidence>
<dbReference type="Gene3D" id="3.40.50.880">
    <property type="match status" value="1"/>
</dbReference>
<dbReference type="InterPro" id="IPR006221">
    <property type="entry name" value="TrpG/PapA_dom"/>
</dbReference>
<dbReference type="SUPFAM" id="SSF52317">
    <property type="entry name" value="Class I glutamine amidotransferase-like"/>
    <property type="match status" value="1"/>
</dbReference>
<keyword evidence="13" id="KW-0315">Glutamine amidotransferase</keyword>
<reference evidence="22 23" key="1">
    <citation type="submission" date="2015-07" db="EMBL/GenBank/DDBJ databases">
        <title>Draft Genome Sequence of Malassezia furfur CBS1878 and Malassezia pachydermatis CBS1879.</title>
        <authorList>
            <person name="Triana S."/>
            <person name="Ohm R."/>
            <person name="Gonzalez A."/>
            <person name="DeCock H."/>
            <person name="Restrepo S."/>
            <person name="Celis A."/>
        </authorList>
    </citation>
    <scope>NUCLEOTIDE SEQUENCE [LARGE SCALE GENOMIC DNA]</scope>
    <source>
        <strain evidence="22 23">CBS 1879</strain>
    </source>
</reference>
<keyword evidence="14" id="KW-0057">Aromatic amino acid biosynthesis</keyword>
<evidence type="ECO:0000256" key="11">
    <source>
        <dbReference type="ARBA" id="ARBA00022605"/>
    </source>
</evidence>
<dbReference type="UniPathway" id="UPA00035">
    <property type="reaction ID" value="UER00040"/>
</dbReference>
<keyword evidence="12" id="KW-0822">Tryptophan biosynthesis</keyword>
<evidence type="ECO:0000256" key="1">
    <source>
        <dbReference type="ARBA" id="ARBA00001164"/>
    </source>
</evidence>
<dbReference type="SUPFAM" id="SSF51366">
    <property type="entry name" value="Ribulose-phoshate binding barrel"/>
    <property type="match status" value="2"/>
</dbReference>
<dbReference type="Gene3D" id="3.20.20.70">
    <property type="entry name" value="Aldolase class I"/>
    <property type="match status" value="2"/>
</dbReference>
<dbReference type="InterPro" id="IPR029062">
    <property type="entry name" value="Class_I_gatase-like"/>
</dbReference>
<dbReference type="GO" id="GO:0005829">
    <property type="term" value="C:cytosol"/>
    <property type="evidence" value="ECO:0007669"/>
    <property type="project" value="TreeGrafter"/>
</dbReference>
<dbReference type="InterPro" id="IPR001240">
    <property type="entry name" value="PRAI_dom"/>
</dbReference>
<dbReference type="PANTHER" id="PTHR43418:SF4">
    <property type="entry name" value="MULTIFUNCTIONAL TRYPTOPHAN BIOSYNTHESIS PROTEIN"/>
    <property type="match status" value="1"/>
</dbReference>
<evidence type="ECO:0000256" key="12">
    <source>
        <dbReference type="ARBA" id="ARBA00022822"/>
    </source>
</evidence>
<dbReference type="EC" id="4.1.1.48" evidence="8"/>
<comment type="catalytic activity">
    <reaction evidence="2">
        <text>1-(2-carboxyphenylamino)-1-deoxy-D-ribulose 5-phosphate + H(+) = (1S,2R)-1-C-(indol-3-yl)glycerol 3-phosphate + CO2 + H2O</text>
        <dbReference type="Rhea" id="RHEA:23476"/>
        <dbReference type="ChEBI" id="CHEBI:15377"/>
        <dbReference type="ChEBI" id="CHEBI:15378"/>
        <dbReference type="ChEBI" id="CHEBI:16526"/>
        <dbReference type="ChEBI" id="CHEBI:58613"/>
        <dbReference type="ChEBI" id="CHEBI:58866"/>
        <dbReference type="EC" id="4.1.1.48"/>
    </reaction>
</comment>
<dbReference type="NCBIfam" id="TIGR00566">
    <property type="entry name" value="trpG_papA"/>
    <property type="match status" value="1"/>
</dbReference>
<feature type="domain" description="Indole-3-glycerol phosphate synthase" evidence="20">
    <location>
        <begin position="243"/>
        <end position="508"/>
    </location>
</feature>
<name>A0A0N0RSQ7_9BASI</name>
<keyword evidence="16" id="KW-0456">Lyase</keyword>
<evidence type="ECO:0000313" key="22">
    <source>
        <dbReference type="EMBL" id="KOS16395.1"/>
    </source>
</evidence>
<evidence type="ECO:0000256" key="10">
    <source>
        <dbReference type="ARBA" id="ARBA00018819"/>
    </source>
</evidence>
<comment type="pathway">
    <text evidence="6">Amino-acid biosynthesis; L-tryptophan biosynthesis; L-tryptophan from chorismate: step 1/5.</text>
</comment>
<evidence type="ECO:0000256" key="6">
    <source>
        <dbReference type="ARBA" id="ARBA00004873"/>
    </source>
</evidence>
<gene>
    <name evidence="22" type="ORF">Malapachy_3595</name>
</gene>
<dbReference type="PROSITE" id="PS00614">
    <property type="entry name" value="IGPS"/>
    <property type="match status" value="1"/>
</dbReference>
<evidence type="ECO:0000256" key="5">
    <source>
        <dbReference type="ARBA" id="ARBA00004696"/>
    </source>
</evidence>
<dbReference type="CDD" id="cd00405">
    <property type="entry name" value="PRAI"/>
    <property type="match status" value="1"/>
</dbReference>
<keyword evidence="11" id="KW-0028">Amino-acid biosynthesis</keyword>
<evidence type="ECO:0000259" key="19">
    <source>
        <dbReference type="Pfam" id="PF00117"/>
    </source>
</evidence>
<keyword evidence="15" id="KW-0413">Isomerase</keyword>
<dbReference type="GeneID" id="28729937"/>